<feature type="transmembrane region" description="Helical" evidence="1">
    <location>
        <begin position="84"/>
        <end position="105"/>
    </location>
</feature>
<evidence type="ECO:0000256" key="1">
    <source>
        <dbReference type="SAM" id="Phobius"/>
    </source>
</evidence>
<gene>
    <name evidence="2" type="ORF">CHRY9390_00684</name>
</gene>
<dbReference type="EMBL" id="CAJIMS010000001">
    <property type="protein sequence ID" value="CAD7800816.1"/>
    <property type="molecule type" value="Genomic_DNA"/>
</dbReference>
<organism evidence="2 3">
    <name type="scientific">Chryseobacterium aquaeductus</name>
    <dbReference type="NCBI Taxonomy" id="2675056"/>
    <lineage>
        <taxon>Bacteria</taxon>
        <taxon>Pseudomonadati</taxon>
        <taxon>Bacteroidota</taxon>
        <taxon>Flavobacteriia</taxon>
        <taxon>Flavobacteriales</taxon>
        <taxon>Weeksellaceae</taxon>
        <taxon>Chryseobacterium group</taxon>
        <taxon>Chryseobacterium</taxon>
    </lineage>
</organism>
<feature type="transmembrane region" description="Helical" evidence="1">
    <location>
        <begin position="206"/>
        <end position="223"/>
    </location>
</feature>
<name>A0A9N8MED1_9FLAO</name>
<keyword evidence="3" id="KW-1185">Reference proteome</keyword>
<evidence type="ECO:0008006" key="4">
    <source>
        <dbReference type="Google" id="ProtNLM"/>
    </source>
</evidence>
<keyword evidence="1" id="KW-0472">Membrane</keyword>
<proteinExistence type="predicted"/>
<comment type="caution">
    <text evidence="2">The sequence shown here is derived from an EMBL/GenBank/DDBJ whole genome shotgun (WGS) entry which is preliminary data.</text>
</comment>
<feature type="transmembrane region" description="Helical" evidence="1">
    <location>
        <begin position="58"/>
        <end position="77"/>
    </location>
</feature>
<keyword evidence="1" id="KW-1133">Transmembrane helix</keyword>
<keyword evidence="1" id="KW-0812">Transmembrane</keyword>
<feature type="transmembrane region" description="Helical" evidence="1">
    <location>
        <begin position="12"/>
        <end position="31"/>
    </location>
</feature>
<evidence type="ECO:0000313" key="2">
    <source>
        <dbReference type="EMBL" id="CAD7800816.1"/>
    </source>
</evidence>
<sequence length="285" mass="34062">MKYPQLTVFNFKVSYYLLRIFGLYWLCVQYFKFKNLRERPVELNEPVFWLQKIIFPEYPSQLFFISLLIIYALVLVWSFLKPAYILNVFIFLLTAIISLPISANYGVHHDNHLIILGFFLSIFLLPKKLESKDYKLIQYFYLGILSTYTMAGMWKIIGTAKNIIKQTDKVIWIDKNAAKLNTYDNYYRADELIPDWMKEIYAYENVWVILTVGGIFCQFLCFLGAFNRKLLTFFMIFLFIFHWYTMKFVLADFEAANYFILVILFPYHIFSSILNGKFSENYLKV</sequence>
<evidence type="ECO:0000313" key="3">
    <source>
        <dbReference type="Proteomes" id="UP000662618"/>
    </source>
</evidence>
<feature type="transmembrane region" description="Helical" evidence="1">
    <location>
        <begin position="256"/>
        <end position="274"/>
    </location>
</feature>
<accession>A0A9N8MED1</accession>
<dbReference type="Proteomes" id="UP000662618">
    <property type="component" value="Unassembled WGS sequence"/>
</dbReference>
<dbReference type="RefSeq" id="WP_162087191.1">
    <property type="nucleotide sequence ID" value="NZ_CAJIMS010000001.1"/>
</dbReference>
<reference evidence="2" key="1">
    <citation type="submission" date="2020-12" db="EMBL/GenBank/DDBJ databases">
        <authorList>
            <person name="Rodrigo-Torres L."/>
            <person name="Arahal R. D."/>
            <person name="Lucena T."/>
        </authorList>
    </citation>
    <scope>NUCLEOTIDE SEQUENCE</scope>
    <source>
        <strain evidence="2">CECT 9390</strain>
    </source>
</reference>
<dbReference type="AlphaFoldDB" id="A0A9N8MED1"/>
<feature type="transmembrane region" description="Helical" evidence="1">
    <location>
        <begin position="139"/>
        <end position="157"/>
    </location>
</feature>
<protein>
    <recommendedName>
        <fullName evidence="4">HTTM domain-containing protein</fullName>
    </recommendedName>
</protein>
<feature type="transmembrane region" description="Helical" evidence="1">
    <location>
        <begin position="230"/>
        <end position="250"/>
    </location>
</feature>